<keyword evidence="1" id="KW-0812">Transmembrane</keyword>
<organism evidence="2 3">
    <name type="scientific">Candidatus Hydrogenosomobacter endosymbioticus</name>
    <dbReference type="NCBI Taxonomy" id="2558174"/>
    <lineage>
        <taxon>Bacteria</taxon>
        <taxon>Pseudomonadati</taxon>
        <taxon>Pseudomonadota</taxon>
        <taxon>Alphaproteobacteria</taxon>
        <taxon>Holosporales</taxon>
        <taxon>Holosporaceae</taxon>
        <taxon>Candidatus Hydrogenosomobacter</taxon>
    </lineage>
</organism>
<feature type="transmembrane region" description="Helical" evidence="1">
    <location>
        <begin position="87"/>
        <end position="107"/>
    </location>
</feature>
<dbReference type="InterPro" id="IPR017850">
    <property type="entry name" value="Alkaline_phosphatase_core_sf"/>
</dbReference>
<dbReference type="Proteomes" id="UP001320209">
    <property type="component" value="Chromosome"/>
</dbReference>
<proteinExistence type="predicted"/>
<reference evidence="2" key="1">
    <citation type="submission" date="2021-10" db="EMBL/GenBank/DDBJ databases">
        <title>Genome Sequence of The Candidatus Hydrogeosomobacter endosymbioticus, an Intracellular Bacterial Symbiont of the Anaerobic Ciliate GW7.</title>
        <authorList>
            <person name="Shiohama Y."/>
            <person name="Shinzato N."/>
        </authorList>
    </citation>
    <scope>NUCLEOTIDE SEQUENCE [LARGE SCALE GENOMIC DNA]</scope>
    <source>
        <strain evidence="2">200920</strain>
    </source>
</reference>
<feature type="transmembrane region" description="Helical" evidence="1">
    <location>
        <begin position="114"/>
        <end position="136"/>
    </location>
</feature>
<dbReference type="Gene3D" id="3.40.720.10">
    <property type="entry name" value="Alkaline Phosphatase, subunit A"/>
    <property type="match status" value="1"/>
</dbReference>
<evidence type="ECO:0000256" key="1">
    <source>
        <dbReference type="SAM" id="Phobius"/>
    </source>
</evidence>
<evidence type="ECO:0000313" key="2">
    <source>
        <dbReference type="EMBL" id="BDB96335.1"/>
    </source>
</evidence>
<feature type="transmembrane region" description="Helical" evidence="1">
    <location>
        <begin position="24"/>
        <end position="49"/>
    </location>
</feature>
<evidence type="ECO:0008006" key="4">
    <source>
        <dbReference type="Google" id="ProtNLM"/>
    </source>
</evidence>
<evidence type="ECO:0000313" key="3">
    <source>
        <dbReference type="Proteomes" id="UP001320209"/>
    </source>
</evidence>
<name>A0ABN6L839_9PROT</name>
<keyword evidence="1" id="KW-0472">Membrane</keyword>
<sequence>MAPAVVLVLEFIRKNIDEICGLRYVMSSFVFIIAISVAVYALLFVLFRLFSNGRNFPVETLTAYFVLLFFTYFPIKSALTVLSGSVLFGLAWVVCVLSGAVALYFMLKTAVGRLFFKSVIVVVVCSECIYSVYGLWTYSFPARTGNVSPVCVIKKKPNVYFFLLDAYPNESTLCDIFSEGGELSKELRGRGFCVAKNSFSNYGETIYSLTSQLRCDYHAVSKRNGNIYIPKIPYKTIYTENETIATFKSSGYRYVCASEYPLLMFIGKMLRDAKNRGIVDKIIRSDESAEKQARMIIAFFSRNFLSQTVLKTYTKLLTIGEVYSEPALIEKNLDGLLVDKKPFFLFAHFFQVHDGVITEAGLRKSNRSCAFINDKCKKEFRAAVFSFNSKILSLIDCILKKDKGAVVIVNSDHGVALKEFPDGAKIEWSNMYFQNDLVKVLKYRYRNLVAVRIPEFSDSPGVVRSMFGPRVSCVNIFRVVFNYLGASRLKLLNDRIYHHYFHGPSLKKSQKRREVAELLREAGANTSEESANGDEVMNILPLIYTDEQTRE</sequence>
<accession>A0ABN6L839</accession>
<keyword evidence="1" id="KW-1133">Transmembrane helix</keyword>
<protein>
    <recommendedName>
        <fullName evidence="4">Sulfatase N-terminal domain-containing protein</fullName>
    </recommendedName>
</protein>
<dbReference type="EMBL" id="AP025225">
    <property type="protein sequence ID" value="BDB96335.1"/>
    <property type="molecule type" value="Genomic_DNA"/>
</dbReference>
<dbReference type="SUPFAM" id="SSF53649">
    <property type="entry name" value="Alkaline phosphatase-like"/>
    <property type="match status" value="1"/>
</dbReference>
<gene>
    <name evidence="2" type="ORF">HYD_4680</name>
</gene>
<keyword evidence="3" id="KW-1185">Reference proteome</keyword>
<feature type="transmembrane region" description="Helical" evidence="1">
    <location>
        <begin position="56"/>
        <end position="75"/>
    </location>
</feature>